<accession>A0A7Y9IS98</accession>
<dbReference type="GO" id="GO:0043885">
    <property type="term" value="F:anaerobic carbon-monoxide dehydrogenase activity"/>
    <property type="evidence" value="ECO:0007669"/>
    <property type="project" value="UniProtKB-EC"/>
</dbReference>
<dbReference type="PANTHER" id="PTHR42659:SF2">
    <property type="entry name" value="XANTHINE DEHYDROGENASE SUBUNIT C-RELATED"/>
    <property type="match status" value="1"/>
</dbReference>
<dbReference type="Gene3D" id="3.30.465.10">
    <property type="match status" value="1"/>
</dbReference>
<keyword evidence="1" id="KW-0285">Flavoprotein</keyword>
<evidence type="ECO:0000256" key="1">
    <source>
        <dbReference type="ARBA" id="ARBA00022630"/>
    </source>
</evidence>
<dbReference type="SUPFAM" id="SSF56176">
    <property type="entry name" value="FAD-binding/transporter-associated domain-like"/>
    <property type="match status" value="1"/>
</dbReference>
<dbReference type="Pfam" id="PF00941">
    <property type="entry name" value="FAD_binding_5"/>
    <property type="match status" value="1"/>
</dbReference>
<reference evidence="5 6" key="1">
    <citation type="submission" date="2020-07" db="EMBL/GenBank/DDBJ databases">
        <title>Genomic Encyclopedia of Type Strains, Phase IV (KMG-V): Genome sequencing to study the core and pangenomes of soil and plant-associated prokaryotes.</title>
        <authorList>
            <person name="Whitman W."/>
        </authorList>
    </citation>
    <scope>NUCLEOTIDE SEQUENCE [LARGE SCALE GENOMIC DNA]</scope>
    <source>
        <strain evidence="5 6">SAS40</strain>
    </source>
</reference>
<name>A0A7Y9IS98_9BURK</name>
<comment type="caution">
    <text evidence="5">The sequence shown here is derived from an EMBL/GenBank/DDBJ whole genome shotgun (WGS) entry which is preliminary data.</text>
</comment>
<dbReference type="InterPro" id="IPR016169">
    <property type="entry name" value="FAD-bd_PCMH_sub2"/>
</dbReference>
<keyword evidence="3 5" id="KW-0560">Oxidoreductase</keyword>
<keyword evidence="6" id="KW-1185">Reference proteome</keyword>
<dbReference type="Proteomes" id="UP000542125">
    <property type="component" value="Unassembled WGS sequence"/>
</dbReference>
<dbReference type="InterPro" id="IPR036683">
    <property type="entry name" value="CO_DH_flav_C_dom_sf"/>
</dbReference>
<evidence type="ECO:0000256" key="3">
    <source>
        <dbReference type="ARBA" id="ARBA00023002"/>
    </source>
</evidence>
<proteinExistence type="predicted"/>
<feature type="domain" description="FAD-binding PCMH-type" evidence="4">
    <location>
        <begin position="1"/>
        <end position="179"/>
    </location>
</feature>
<keyword evidence="2" id="KW-0274">FAD</keyword>
<sequence>MKAPDFAYCRPASIDAVCALLAEHRDDARILAGGQSLMATLNLRLSAPALLVDINRIDALRGIHLAGDGNYLRIGALARHAEVARSPLVALHAPLITAAMRHVAHPAIRNRGTTCGSLALADPSAEMPACAIALDATLVLQSQSGTRGVPARDFFFGLYETARRDDELLIEVRVPCQPADQRVGFDELSRRHGDFAMVGVAVTARGTPDRMTDLRLVVFGTDTMPIDCRDAAALADRQAWSPALGEAIASAAAASLDPDTNMFGGPAVKRRQAAALIRRVLTATFTSREAWHG</sequence>
<protein>
    <submittedName>
        <fullName evidence="5">Carbon-monoxide dehydrogenase medium subunit</fullName>
        <ecNumber evidence="5">1.2.7.4</ecNumber>
    </submittedName>
</protein>
<dbReference type="Gene3D" id="3.30.43.10">
    <property type="entry name" value="Uridine Diphospho-n-acetylenolpyruvylglucosamine Reductase, domain 2"/>
    <property type="match status" value="1"/>
</dbReference>
<dbReference type="InterPro" id="IPR036318">
    <property type="entry name" value="FAD-bd_PCMH-like_sf"/>
</dbReference>
<dbReference type="AlphaFoldDB" id="A0A7Y9IS98"/>
<organism evidence="5 6">
    <name type="scientific">Pigmentiphaga litoralis</name>
    <dbReference type="NCBI Taxonomy" id="516702"/>
    <lineage>
        <taxon>Bacteria</taxon>
        <taxon>Pseudomonadati</taxon>
        <taxon>Pseudomonadota</taxon>
        <taxon>Betaproteobacteria</taxon>
        <taxon>Burkholderiales</taxon>
        <taxon>Alcaligenaceae</taxon>
        <taxon>Pigmentiphaga</taxon>
    </lineage>
</organism>
<evidence type="ECO:0000259" key="4">
    <source>
        <dbReference type="PROSITE" id="PS51387"/>
    </source>
</evidence>
<dbReference type="InterPro" id="IPR002346">
    <property type="entry name" value="Mopterin_DH_FAD-bd"/>
</dbReference>
<evidence type="ECO:0000313" key="6">
    <source>
        <dbReference type="Proteomes" id="UP000542125"/>
    </source>
</evidence>
<dbReference type="SMART" id="SM01092">
    <property type="entry name" value="CO_deh_flav_C"/>
    <property type="match status" value="1"/>
</dbReference>
<dbReference type="EC" id="1.2.7.4" evidence="5"/>
<dbReference type="GO" id="GO:0071949">
    <property type="term" value="F:FAD binding"/>
    <property type="evidence" value="ECO:0007669"/>
    <property type="project" value="InterPro"/>
</dbReference>
<dbReference type="Pfam" id="PF03450">
    <property type="entry name" value="CO_deh_flav_C"/>
    <property type="match status" value="1"/>
</dbReference>
<dbReference type="Gene3D" id="3.30.390.50">
    <property type="entry name" value="CO dehydrogenase flavoprotein, C-terminal domain"/>
    <property type="match status" value="1"/>
</dbReference>
<dbReference type="RefSeq" id="WP_179584536.1">
    <property type="nucleotide sequence ID" value="NZ_JACBYR010000001.1"/>
</dbReference>
<dbReference type="InterPro" id="IPR051312">
    <property type="entry name" value="Diverse_Substr_Oxidored"/>
</dbReference>
<dbReference type="InterPro" id="IPR005107">
    <property type="entry name" value="CO_DH_flav_C"/>
</dbReference>
<gene>
    <name evidence="5" type="ORF">FHW18_001313</name>
</gene>
<dbReference type="InterPro" id="IPR016166">
    <property type="entry name" value="FAD-bd_PCMH"/>
</dbReference>
<dbReference type="PANTHER" id="PTHR42659">
    <property type="entry name" value="XANTHINE DEHYDROGENASE SUBUNIT C-RELATED"/>
    <property type="match status" value="1"/>
</dbReference>
<dbReference type="EMBL" id="JACBYR010000001">
    <property type="protein sequence ID" value="NYE82042.1"/>
    <property type="molecule type" value="Genomic_DNA"/>
</dbReference>
<evidence type="ECO:0000256" key="2">
    <source>
        <dbReference type="ARBA" id="ARBA00022827"/>
    </source>
</evidence>
<evidence type="ECO:0000313" key="5">
    <source>
        <dbReference type="EMBL" id="NYE82042.1"/>
    </source>
</evidence>
<dbReference type="PROSITE" id="PS51387">
    <property type="entry name" value="FAD_PCMH"/>
    <property type="match status" value="1"/>
</dbReference>
<dbReference type="SUPFAM" id="SSF55447">
    <property type="entry name" value="CO dehydrogenase flavoprotein C-terminal domain-like"/>
    <property type="match status" value="1"/>
</dbReference>
<dbReference type="InterPro" id="IPR016167">
    <property type="entry name" value="FAD-bd_PCMH_sub1"/>
</dbReference>